<reference evidence="1 2" key="1">
    <citation type="submission" date="2016-02" db="EMBL/GenBank/DDBJ databases">
        <title>Biosynthesis of antibiotic leucinostatins and their inhibition on Phytophthora in bio-control Purpureocillium lilacinum.</title>
        <authorList>
            <person name="Wang G."/>
            <person name="Liu Z."/>
            <person name="Lin R."/>
            <person name="Li E."/>
            <person name="Mao Z."/>
            <person name="Ling J."/>
            <person name="Yin W."/>
            <person name="Xie B."/>
        </authorList>
    </citation>
    <scope>NUCLEOTIDE SEQUENCE [LARGE SCALE GENOMIC DNA]</scope>
    <source>
        <strain evidence="1">PLFJ-1</strain>
    </source>
</reference>
<dbReference type="EMBL" id="LSBI01000008">
    <property type="protein sequence ID" value="OAQ83344.1"/>
    <property type="molecule type" value="Genomic_DNA"/>
</dbReference>
<sequence length="100" mass="10972">MIRWNYMLDLGVTRCTGVTAEYPQQSGPYIQGDDSSGCRDMVRMTGRRLESQLRSVRGSTGRSVELLRWAMQGPSTRTLTVTSGRSVTGAISTHTLAESS</sequence>
<dbReference type="AlphaFoldDB" id="A0A179GZM4"/>
<dbReference type="Proteomes" id="UP000078340">
    <property type="component" value="Unassembled WGS sequence"/>
</dbReference>
<comment type="caution">
    <text evidence="1">The sequence shown here is derived from an EMBL/GenBank/DDBJ whole genome shotgun (WGS) entry which is preliminary data.</text>
</comment>
<organism evidence="1 2">
    <name type="scientific">Purpureocillium lilacinum</name>
    <name type="common">Paecilomyces lilacinus</name>
    <dbReference type="NCBI Taxonomy" id="33203"/>
    <lineage>
        <taxon>Eukaryota</taxon>
        <taxon>Fungi</taxon>
        <taxon>Dikarya</taxon>
        <taxon>Ascomycota</taxon>
        <taxon>Pezizomycotina</taxon>
        <taxon>Sordariomycetes</taxon>
        <taxon>Hypocreomycetidae</taxon>
        <taxon>Hypocreales</taxon>
        <taxon>Ophiocordycipitaceae</taxon>
        <taxon>Purpureocillium</taxon>
    </lineage>
</organism>
<evidence type="ECO:0000313" key="1">
    <source>
        <dbReference type="EMBL" id="OAQ83344.1"/>
    </source>
</evidence>
<protein>
    <submittedName>
        <fullName evidence="1">Uncharacterized protein</fullName>
    </submittedName>
</protein>
<accession>A0A179GZM4</accession>
<proteinExistence type="predicted"/>
<gene>
    <name evidence="1" type="ORF">VFPFJ_09147</name>
</gene>
<evidence type="ECO:0000313" key="2">
    <source>
        <dbReference type="Proteomes" id="UP000078340"/>
    </source>
</evidence>
<name>A0A179GZM4_PURLI</name>